<name>A0A8J3LKA3_9ACTN</name>
<evidence type="ECO:0000256" key="4">
    <source>
        <dbReference type="ARBA" id="ARBA00022827"/>
    </source>
</evidence>
<evidence type="ECO:0000256" key="3">
    <source>
        <dbReference type="ARBA" id="ARBA00022630"/>
    </source>
</evidence>
<dbReference type="Pfam" id="PF00732">
    <property type="entry name" value="GMC_oxred_N"/>
    <property type="match status" value="1"/>
</dbReference>
<dbReference type="PROSITE" id="PS00624">
    <property type="entry name" value="GMC_OXRED_2"/>
    <property type="match status" value="1"/>
</dbReference>
<dbReference type="Gene3D" id="3.30.560.10">
    <property type="entry name" value="Glucose Oxidase, domain 3"/>
    <property type="match status" value="1"/>
</dbReference>
<organism evidence="9 10">
    <name type="scientific">Catellatospora methionotrophica</name>
    <dbReference type="NCBI Taxonomy" id="121620"/>
    <lineage>
        <taxon>Bacteria</taxon>
        <taxon>Bacillati</taxon>
        <taxon>Actinomycetota</taxon>
        <taxon>Actinomycetes</taxon>
        <taxon>Micromonosporales</taxon>
        <taxon>Micromonosporaceae</taxon>
        <taxon>Catellatospora</taxon>
    </lineage>
</organism>
<dbReference type="Gene3D" id="3.50.50.60">
    <property type="entry name" value="FAD/NAD(P)-binding domain"/>
    <property type="match status" value="1"/>
</dbReference>
<dbReference type="AlphaFoldDB" id="A0A8J3LKA3"/>
<dbReference type="RefSeq" id="WP_239086717.1">
    <property type="nucleotide sequence ID" value="NZ_BAAATT010000005.1"/>
</dbReference>
<dbReference type="InterPro" id="IPR036188">
    <property type="entry name" value="FAD/NAD-bd_sf"/>
</dbReference>
<comment type="caution">
    <text evidence="9">The sequence shown here is derived from an EMBL/GenBank/DDBJ whole genome shotgun (WGS) entry which is preliminary data.</text>
</comment>
<protein>
    <submittedName>
        <fullName evidence="9">GMC oxidoreductase</fullName>
    </submittedName>
</protein>
<evidence type="ECO:0000259" key="7">
    <source>
        <dbReference type="PROSITE" id="PS00623"/>
    </source>
</evidence>
<dbReference type="InterPro" id="IPR000172">
    <property type="entry name" value="GMC_OxRdtase_N"/>
</dbReference>
<dbReference type="Pfam" id="PF05199">
    <property type="entry name" value="GMC_oxred_C"/>
    <property type="match status" value="1"/>
</dbReference>
<reference evidence="9" key="1">
    <citation type="submission" date="2021-01" db="EMBL/GenBank/DDBJ databases">
        <title>Whole genome shotgun sequence of Catellatospora methionotrophica NBRC 14553.</title>
        <authorList>
            <person name="Komaki H."/>
            <person name="Tamura T."/>
        </authorList>
    </citation>
    <scope>NUCLEOTIDE SEQUENCE</scope>
    <source>
        <strain evidence="9">NBRC 14553</strain>
    </source>
</reference>
<dbReference type="SUPFAM" id="SSF51905">
    <property type="entry name" value="FAD/NAD(P)-binding domain"/>
    <property type="match status" value="1"/>
</dbReference>
<feature type="binding site" evidence="5">
    <location>
        <position position="435"/>
    </location>
    <ligand>
        <name>substrate</name>
    </ligand>
</feature>
<dbReference type="PIRSF" id="PIRSF000137">
    <property type="entry name" value="Alcohol_oxidase"/>
    <property type="match status" value="1"/>
</dbReference>
<evidence type="ECO:0000256" key="5">
    <source>
        <dbReference type="PIRSR" id="PIRSR000137-2"/>
    </source>
</evidence>
<evidence type="ECO:0000256" key="1">
    <source>
        <dbReference type="ARBA" id="ARBA00001974"/>
    </source>
</evidence>
<evidence type="ECO:0000256" key="6">
    <source>
        <dbReference type="RuleBase" id="RU003968"/>
    </source>
</evidence>
<evidence type="ECO:0000313" key="9">
    <source>
        <dbReference type="EMBL" id="GIG16746.1"/>
    </source>
</evidence>
<evidence type="ECO:0000259" key="8">
    <source>
        <dbReference type="PROSITE" id="PS00624"/>
    </source>
</evidence>
<accession>A0A8J3LKA3</accession>
<sequence>MEFDYVIIGAGSAGCVLAARLSEQPDASVLLLETGPADTRPEIHVPPAWPTLWGTEVDHAYRTVPQEAMDGLERDWPRGRTLGGSGSINAMVYLRGHRNDFDTWAQDGAPGWAYDDVLPYFQRMETVPHGDLRYRGFRGPLLPQRSTTPNPLSQVFVDAAAQVGHPVTEDFNGALQEGVGWHDLTINVGKRQSTAVAYLRPALSRPNLTVWTESRATSLLVRDGRCTGVLVRHNCELVDVRANREVIVSSGAVDSPRLLLLSGIGPADELRQAGVKVVHDLPGVGKNLQDHPLTSVVYESTRQIPPGNANHAETSLLYRSSEAVGGPDAQIMFLHVPFHYLPAASTPQNSFTFGVTVVPRSRGSIRLADGDPETGPLIDPNYLADPSDRRRLAEGVEKARTIATSAAFDPWRGPERLPGGNIGVEEYVRAGTGSYFHPAGSCRMGTDDQSVVTPQLRVHGINNLRVIDASVMPTLVSVNTNAATIMIAERGAELIRAGV</sequence>
<feature type="domain" description="Glucose-methanol-choline oxidoreductase N-terminal" evidence="8">
    <location>
        <begin position="251"/>
        <end position="265"/>
    </location>
</feature>
<keyword evidence="10" id="KW-1185">Reference proteome</keyword>
<dbReference type="Proteomes" id="UP000660339">
    <property type="component" value="Unassembled WGS sequence"/>
</dbReference>
<dbReference type="InterPro" id="IPR007867">
    <property type="entry name" value="GMC_OxRtase_C"/>
</dbReference>
<keyword evidence="4 5" id="KW-0274">FAD</keyword>
<proteinExistence type="inferred from homology"/>
<feature type="domain" description="Glucose-methanol-choline oxidoreductase N-terminal" evidence="7">
    <location>
        <begin position="79"/>
        <end position="102"/>
    </location>
</feature>
<dbReference type="SUPFAM" id="SSF54373">
    <property type="entry name" value="FAD-linked reductases, C-terminal domain"/>
    <property type="match status" value="1"/>
</dbReference>
<dbReference type="GO" id="GO:0050660">
    <property type="term" value="F:flavin adenine dinucleotide binding"/>
    <property type="evidence" value="ECO:0007669"/>
    <property type="project" value="InterPro"/>
</dbReference>
<comment type="similarity">
    <text evidence="2 6">Belongs to the GMC oxidoreductase family.</text>
</comment>
<dbReference type="PANTHER" id="PTHR11552:SF147">
    <property type="entry name" value="CHOLINE DEHYDROGENASE, MITOCHONDRIAL"/>
    <property type="match status" value="1"/>
</dbReference>
<dbReference type="PANTHER" id="PTHR11552">
    <property type="entry name" value="GLUCOSE-METHANOL-CHOLINE GMC OXIDOREDUCTASE"/>
    <property type="match status" value="1"/>
</dbReference>
<comment type="cofactor">
    <cofactor evidence="1 5">
        <name>FAD</name>
        <dbReference type="ChEBI" id="CHEBI:57692"/>
    </cofactor>
</comment>
<evidence type="ECO:0000256" key="2">
    <source>
        <dbReference type="ARBA" id="ARBA00010790"/>
    </source>
</evidence>
<feature type="binding site" evidence="5">
    <location>
        <begin position="89"/>
        <end position="92"/>
    </location>
    <ligand>
        <name>FAD</name>
        <dbReference type="ChEBI" id="CHEBI:57692"/>
    </ligand>
</feature>
<evidence type="ECO:0000313" key="10">
    <source>
        <dbReference type="Proteomes" id="UP000660339"/>
    </source>
</evidence>
<dbReference type="PROSITE" id="PS00623">
    <property type="entry name" value="GMC_OXRED_1"/>
    <property type="match status" value="1"/>
</dbReference>
<dbReference type="GO" id="GO:0016614">
    <property type="term" value="F:oxidoreductase activity, acting on CH-OH group of donors"/>
    <property type="evidence" value="ECO:0007669"/>
    <property type="project" value="InterPro"/>
</dbReference>
<dbReference type="InterPro" id="IPR012132">
    <property type="entry name" value="GMC_OxRdtase"/>
</dbReference>
<dbReference type="EMBL" id="BONJ01000028">
    <property type="protein sequence ID" value="GIG16746.1"/>
    <property type="molecule type" value="Genomic_DNA"/>
</dbReference>
<gene>
    <name evidence="9" type="ORF">Cme02nite_50780</name>
</gene>
<keyword evidence="3 6" id="KW-0285">Flavoprotein</keyword>